<protein>
    <submittedName>
        <fullName evidence="5">DNA-protecting protein DprA</fullName>
    </submittedName>
</protein>
<dbReference type="NCBIfam" id="TIGR00732">
    <property type="entry name" value="dprA"/>
    <property type="match status" value="1"/>
</dbReference>
<evidence type="ECO:0000259" key="4">
    <source>
        <dbReference type="Pfam" id="PF17782"/>
    </source>
</evidence>
<dbReference type="InterPro" id="IPR036388">
    <property type="entry name" value="WH-like_DNA-bd_sf"/>
</dbReference>
<feature type="domain" description="Smf/DprA SLOG" evidence="3">
    <location>
        <begin position="83"/>
        <end position="292"/>
    </location>
</feature>
<gene>
    <name evidence="5" type="primary">dprA</name>
    <name evidence="5" type="ORF">FTW19_11395</name>
</gene>
<dbReference type="AlphaFoldDB" id="A0A5B9EE27"/>
<organism evidence="5 6">
    <name type="scientific">Terriglobus albidus</name>
    <dbReference type="NCBI Taxonomy" id="1592106"/>
    <lineage>
        <taxon>Bacteria</taxon>
        <taxon>Pseudomonadati</taxon>
        <taxon>Acidobacteriota</taxon>
        <taxon>Terriglobia</taxon>
        <taxon>Terriglobales</taxon>
        <taxon>Acidobacteriaceae</taxon>
        <taxon>Terriglobus</taxon>
    </lineage>
</organism>
<dbReference type="InterPro" id="IPR003488">
    <property type="entry name" value="DprA"/>
</dbReference>
<evidence type="ECO:0000259" key="3">
    <source>
        <dbReference type="Pfam" id="PF02481"/>
    </source>
</evidence>
<dbReference type="Proteomes" id="UP000321820">
    <property type="component" value="Chromosome"/>
</dbReference>
<dbReference type="InterPro" id="IPR057666">
    <property type="entry name" value="DrpA_SLOG"/>
</dbReference>
<dbReference type="PANTHER" id="PTHR43022:SF1">
    <property type="entry name" value="PROTEIN SMF"/>
    <property type="match status" value="1"/>
</dbReference>
<dbReference type="SUPFAM" id="SSF102405">
    <property type="entry name" value="MCP/YpsA-like"/>
    <property type="match status" value="1"/>
</dbReference>
<dbReference type="InterPro" id="IPR041614">
    <property type="entry name" value="DprA_WH"/>
</dbReference>
<dbReference type="KEGG" id="talb:FTW19_11395"/>
<sequence>MNACTNDARLAWMALILSPGMGAIRSWRTMQRLGDAASLLTLPLTELEGLGLPAAAAQFVADGRALAAAEDEARKAEEAGVAFLTPEDEAYPERLRQIYDPPAVLWLRGDPAILNLPGIAVVGTRHPSTYGQGMAELLARDLAARGLVIQSGMARGIDTAAHKGALTAGGKTVAVWGTGVDVIYPKENKRLAEEILLKGGAIVSEFPLGTFPAPQNFPVRNRIISGMSVGVLVVEAGEYSGTRVTARCALEQGRDIYAVPGNVTNKNAWGPNTLIKQGARLTATWEDIWEDLPSDVRALLTAGDESSPGGTASLFPENTANGEGRLAGLGEQERQVLSALAMDSAVQLDELIEKLEGSMGAAEIFAALFELELAGLVRQLPGKNYVRVMV</sequence>
<evidence type="ECO:0000313" key="5">
    <source>
        <dbReference type="EMBL" id="QEE28547.1"/>
    </source>
</evidence>
<dbReference type="GO" id="GO:0009294">
    <property type="term" value="P:DNA-mediated transformation"/>
    <property type="evidence" value="ECO:0007669"/>
    <property type="project" value="InterPro"/>
</dbReference>
<accession>A0A5B9EE27</accession>
<dbReference type="Pfam" id="PF17782">
    <property type="entry name" value="WHD_DprA"/>
    <property type="match status" value="1"/>
</dbReference>
<evidence type="ECO:0000256" key="2">
    <source>
        <dbReference type="SAM" id="MobiDB-lite"/>
    </source>
</evidence>
<dbReference type="Gene3D" id="1.10.10.10">
    <property type="entry name" value="Winged helix-like DNA-binding domain superfamily/Winged helix DNA-binding domain"/>
    <property type="match status" value="1"/>
</dbReference>
<evidence type="ECO:0000313" key="6">
    <source>
        <dbReference type="Proteomes" id="UP000321820"/>
    </source>
</evidence>
<feature type="region of interest" description="Disordered" evidence="2">
    <location>
        <begin position="303"/>
        <end position="324"/>
    </location>
</feature>
<reference evidence="5 6" key="1">
    <citation type="submission" date="2019-08" db="EMBL/GenBank/DDBJ databases">
        <title>Complete genome sequence of Terriglobus albidus strain ORNL.</title>
        <authorList>
            <person name="Podar M."/>
        </authorList>
    </citation>
    <scope>NUCLEOTIDE SEQUENCE [LARGE SCALE GENOMIC DNA]</scope>
    <source>
        <strain evidence="5 6">ORNL</strain>
    </source>
</reference>
<dbReference type="PANTHER" id="PTHR43022">
    <property type="entry name" value="PROTEIN SMF"/>
    <property type="match status" value="1"/>
</dbReference>
<evidence type="ECO:0000256" key="1">
    <source>
        <dbReference type="ARBA" id="ARBA00006525"/>
    </source>
</evidence>
<dbReference type="RefSeq" id="WP_147647737.1">
    <property type="nucleotide sequence ID" value="NZ_CP042806.1"/>
</dbReference>
<proteinExistence type="inferred from homology"/>
<dbReference type="Pfam" id="PF02481">
    <property type="entry name" value="DNA_processg_A"/>
    <property type="match status" value="1"/>
</dbReference>
<name>A0A5B9EE27_9BACT</name>
<feature type="domain" description="DprA winged helix" evidence="4">
    <location>
        <begin position="327"/>
        <end position="383"/>
    </location>
</feature>
<dbReference type="Gene3D" id="3.40.50.450">
    <property type="match status" value="1"/>
</dbReference>
<dbReference type="OrthoDB" id="9785707at2"/>
<keyword evidence="6" id="KW-1185">Reference proteome</keyword>
<comment type="similarity">
    <text evidence="1">Belongs to the DprA/Smf family.</text>
</comment>
<dbReference type="EMBL" id="CP042806">
    <property type="protein sequence ID" value="QEE28547.1"/>
    <property type="molecule type" value="Genomic_DNA"/>
</dbReference>